<protein>
    <submittedName>
        <fullName evidence="1">Uncharacterized protein</fullName>
    </submittedName>
</protein>
<comment type="caution">
    <text evidence="1">The sequence shown here is derived from an EMBL/GenBank/DDBJ whole genome shotgun (WGS) entry which is preliminary data.</text>
</comment>
<name>A0ACC2XQL3_9TREE</name>
<evidence type="ECO:0000313" key="2">
    <source>
        <dbReference type="Proteomes" id="UP001234202"/>
    </source>
</evidence>
<gene>
    <name evidence="1" type="ORF">QFC24_002057</name>
</gene>
<proteinExistence type="predicted"/>
<dbReference type="EMBL" id="JASBWV010000005">
    <property type="protein sequence ID" value="KAJ9126325.1"/>
    <property type="molecule type" value="Genomic_DNA"/>
</dbReference>
<sequence>MARTFGGARAGAKAPFTSASYSSGPPKPSNKNDAQPASGRNKKKKVTKDGSQLANAMRQLDEPRTNGKAKAKGDEVNGGKADEPTGRKRRSAADAAKEEADMQGLNVYEFTQDHVKRSRMEASKFELTRDEAAIAGGSSRGGKRGLQGRNPLNDASDDDADDDEDDMAKRIRKAARMIASDQLMTFEDDEELDDGSEEVDSDGAWNGSEGTDEERWGDAMRVLRKQSASSKKQGKKGKDKVALIPRHVLARSIDRLPTEGEADEEEDQVDVDLSDSDMDVPQTKTKPTRTRGEADAKSFKPDLSAFAGEGDDESFSEEDGDEDDDEELSDEDDEQAFTGFSAMPEDEDSDADDDIDEDEEDDDDEDMILPEPSLPSDAEFDSQDDEASNKVDLRDLVNSLNSGKKRKVAFDDAETHNAADANDDTAGKKKRRVLPSMQGPGGRDEGGDFGLNPTSKLTLSSLLASDPSFKSSATALLKADMASKDSKSGPTSILKQGTLSAPLPTVVTERLAREAAYEQTKAEGDKWGGVMKRIKEAEYLKFPLQVGGTAGAAGQAGSSKERRRGGMKTGGDLVGAFQPTNALESAVTALLESANLQDAQIAKAEEDALQGQDLTVEEIAARRSELRRQRELLFREEARAKRISKIKSKTYRKIARKRAAKAGEGAMDLEDLRRLDPEKAEEEAMKMEASRAKERATLKHSAKGGRWARAQHGAGENDSKRREIEDMLSQKERLTRKIQGRDSDASSDDDDDDDDDDDEQEDDAIRGDAFDELKALQAKSKQLEEDTAQEKATGIFGMKFMQRAMAKDKARVDDEEAELRRQLEEYSDEGLESGNDGDSDADPDAAKSMRVANNPGRMVFSSNPSASKQTGTQNGNGTAGRLGHVSDDDEEAVSQSLPQLKESEKASIRPLFRASDVQTTQAEESNPWAELGSTGTGGRARKTNVEVNKKTASAVDKANEALKKQERSKTREAKNKAADDAAVDIDLDSAALLKGNPKSKQSLALSDGEGSDQDDEFETAPSNVPKAFKQRDLVAQAFAGDNVIEDFAAEKQRMMEADAPRVEDTTLAGWGSWGGKGVRKNKNSKKFTKIIAGVDATERKDFGKANVIINEKKDKKAAKYMLKDLPYPYTSAAQYEASFSAPVGSDWNAIAAHQRATMPRVTKKPGAIIDPVARRF</sequence>
<reference evidence="1" key="1">
    <citation type="submission" date="2023-04" db="EMBL/GenBank/DDBJ databases">
        <title>Draft Genome sequencing of Naganishia species isolated from polar environments using Oxford Nanopore Technology.</title>
        <authorList>
            <person name="Leo P."/>
            <person name="Venkateswaran K."/>
        </authorList>
    </citation>
    <scope>NUCLEOTIDE SEQUENCE</scope>
    <source>
        <strain evidence="1">DBVPG 5303</strain>
    </source>
</reference>
<organism evidence="1 2">
    <name type="scientific">Naganishia onofrii</name>
    <dbReference type="NCBI Taxonomy" id="1851511"/>
    <lineage>
        <taxon>Eukaryota</taxon>
        <taxon>Fungi</taxon>
        <taxon>Dikarya</taxon>
        <taxon>Basidiomycota</taxon>
        <taxon>Agaricomycotina</taxon>
        <taxon>Tremellomycetes</taxon>
        <taxon>Filobasidiales</taxon>
        <taxon>Filobasidiaceae</taxon>
        <taxon>Naganishia</taxon>
    </lineage>
</organism>
<evidence type="ECO:0000313" key="1">
    <source>
        <dbReference type="EMBL" id="KAJ9126325.1"/>
    </source>
</evidence>
<accession>A0ACC2XQL3</accession>
<dbReference type="Proteomes" id="UP001234202">
    <property type="component" value="Unassembled WGS sequence"/>
</dbReference>
<keyword evidence="2" id="KW-1185">Reference proteome</keyword>